<dbReference type="EMBL" id="CDMY01000295">
    <property type="protein sequence ID" value="CEM00621.1"/>
    <property type="molecule type" value="Genomic_DNA"/>
</dbReference>
<keyword evidence="1" id="KW-0732">Signal</keyword>
<dbReference type="AlphaFoldDB" id="A0A0G4ESG1"/>
<evidence type="ECO:0000256" key="1">
    <source>
        <dbReference type="SAM" id="SignalP"/>
    </source>
</evidence>
<dbReference type="SUPFAM" id="SSF56219">
    <property type="entry name" value="DNase I-like"/>
    <property type="match status" value="1"/>
</dbReference>
<accession>A0A0G4ESG1</accession>
<reference evidence="2 3" key="1">
    <citation type="submission" date="2014-11" db="EMBL/GenBank/DDBJ databases">
        <authorList>
            <person name="Zhu J."/>
            <person name="Qi W."/>
            <person name="Song R."/>
        </authorList>
    </citation>
    <scope>NUCLEOTIDE SEQUENCE [LARGE SCALE GENOMIC DNA]</scope>
</reference>
<feature type="chain" id="PRO_5005187549" evidence="1">
    <location>
        <begin position="26"/>
        <end position="506"/>
    </location>
</feature>
<gene>
    <name evidence="2" type="ORF">Vbra_12890</name>
</gene>
<dbReference type="Proteomes" id="UP000041254">
    <property type="component" value="Unassembled WGS sequence"/>
</dbReference>
<feature type="signal peptide" evidence="1">
    <location>
        <begin position="1"/>
        <end position="25"/>
    </location>
</feature>
<dbReference type="InParanoid" id="A0A0G4ESG1"/>
<protein>
    <submittedName>
        <fullName evidence="2">Uncharacterized protein</fullName>
    </submittedName>
</protein>
<sequence>MAVVLLALLGASLLLLSSPPQPALAVHVSRRTLLVEDELRKPLITGEHQGGPLVNMCSGGVADEDFKNAISLLMATCMAKHRKPTPDIVQMTIEESGDDKLVKYFDELRQALPLRDEVLPIFKMDAMGTAQHHGKGCGMRFMTEDTSSPPRGVLMAIFVDKERLSKRNLEVERVDTWKEPFHTLFINKMEAEYTESTASKSAVYARLAIRFQHGNSTSKSDFNLCFAGTHLKTQDDVRHSQAKRITSFLTNSRFDARNLRADCDAAVFNGAFNPRKGREMRDCDPKTKACMGKIYDDSNCAEMLTPNGKGFIDYDHLLEVAKARDEITTLWRGWHMKGAIAPESLILDGDWKEIPINFLPTFTRPVRREKPTKIDECYYKPKRQATNKTKLETPREDLADHMLCEAEEENVDNFGYNMEAACAAGECYLVGSRKKSKRMKLPHITASDHTPVYAILQLEIPQRDKIRSRRIERLMKNLTNRLKSVRLDRLKSAISSVKPNSDSSRP</sequence>
<keyword evidence="3" id="KW-1185">Reference proteome</keyword>
<dbReference type="Gene3D" id="3.60.10.10">
    <property type="entry name" value="Endonuclease/exonuclease/phosphatase"/>
    <property type="match status" value="1"/>
</dbReference>
<evidence type="ECO:0000313" key="2">
    <source>
        <dbReference type="EMBL" id="CEM00621.1"/>
    </source>
</evidence>
<dbReference type="VEuPathDB" id="CryptoDB:Vbra_12890"/>
<name>A0A0G4ESG1_VITBC</name>
<dbReference type="InterPro" id="IPR036691">
    <property type="entry name" value="Endo/exonu/phosph_ase_sf"/>
</dbReference>
<organism evidence="2 3">
    <name type="scientific">Vitrella brassicaformis (strain CCMP3155)</name>
    <dbReference type="NCBI Taxonomy" id="1169540"/>
    <lineage>
        <taxon>Eukaryota</taxon>
        <taxon>Sar</taxon>
        <taxon>Alveolata</taxon>
        <taxon>Colpodellida</taxon>
        <taxon>Vitrellaceae</taxon>
        <taxon>Vitrella</taxon>
    </lineage>
</organism>
<proteinExistence type="predicted"/>
<evidence type="ECO:0000313" key="3">
    <source>
        <dbReference type="Proteomes" id="UP000041254"/>
    </source>
</evidence>